<feature type="transmembrane region" description="Helical" evidence="7">
    <location>
        <begin position="50"/>
        <end position="70"/>
    </location>
</feature>
<dbReference type="GO" id="GO:0005886">
    <property type="term" value="C:plasma membrane"/>
    <property type="evidence" value="ECO:0007669"/>
    <property type="project" value="UniProtKB-SubCell"/>
</dbReference>
<evidence type="ECO:0000256" key="4">
    <source>
        <dbReference type="ARBA" id="ARBA00022692"/>
    </source>
</evidence>
<keyword evidence="5 7" id="KW-1133">Transmembrane helix</keyword>
<accession>A0A396ABP2</accession>
<feature type="transmembrane region" description="Helical" evidence="7">
    <location>
        <begin position="12"/>
        <end position="30"/>
    </location>
</feature>
<dbReference type="InterPro" id="IPR048279">
    <property type="entry name" value="MdtK-like"/>
</dbReference>
<dbReference type="PIRSF" id="PIRSF006603">
    <property type="entry name" value="DinF"/>
    <property type="match status" value="1"/>
</dbReference>
<feature type="transmembrane region" description="Helical" evidence="7">
    <location>
        <begin position="91"/>
        <end position="109"/>
    </location>
</feature>
<evidence type="ECO:0000256" key="5">
    <source>
        <dbReference type="ARBA" id="ARBA00022989"/>
    </source>
</evidence>
<keyword evidence="6 7" id="KW-0472">Membrane</keyword>
<feature type="transmembrane region" description="Helical" evidence="7">
    <location>
        <begin position="231"/>
        <end position="251"/>
    </location>
</feature>
<dbReference type="InterPro" id="IPR002528">
    <property type="entry name" value="MATE_fam"/>
</dbReference>
<dbReference type="EMBL" id="QSIQ01000044">
    <property type="protein sequence ID" value="RHC98641.1"/>
    <property type="molecule type" value="Genomic_DNA"/>
</dbReference>
<evidence type="ECO:0000313" key="8">
    <source>
        <dbReference type="EMBL" id="RHC98641.1"/>
    </source>
</evidence>
<dbReference type="AlphaFoldDB" id="A0A396ABP2"/>
<proteinExistence type="predicted"/>
<evidence type="ECO:0000256" key="1">
    <source>
        <dbReference type="ARBA" id="ARBA00004651"/>
    </source>
</evidence>
<dbReference type="Pfam" id="PF01554">
    <property type="entry name" value="MatE"/>
    <property type="match status" value="2"/>
</dbReference>
<dbReference type="GO" id="GO:0015297">
    <property type="term" value="F:antiporter activity"/>
    <property type="evidence" value="ECO:0007669"/>
    <property type="project" value="InterPro"/>
</dbReference>
<feature type="transmembrane region" description="Helical" evidence="7">
    <location>
        <begin position="409"/>
        <end position="429"/>
    </location>
</feature>
<dbReference type="GO" id="GO:0042910">
    <property type="term" value="F:xenobiotic transmembrane transporter activity"/>
    <property type="evidence" value="ECO:0007669"/>
    <property type="project" value="InterPro"/>
</dbReference>
<protein>
    <submittedName>
        <fullName evidence="8">Multidrug transporter MatE</fullName>
    </submittedName>
</protein>
<sequence>MEQTAVEKKFGKYVMASMITMFLQSAYSMIDGLFVSNLIGDTALSAVNVAWPIIAVVTAIGTGVGCGGAVMMSTKQGEGKNEESNIVRANVILALLASSIVVTILFLILLTPLLKLMGAEGELLRLSQIYGRVMLTGGVLQILSCGLTPLLRNDNRAVSAMMIMVGGLFANLGLDFVFMYVFHMGIGGAAGASLCAQLFTTVCCLMILCTKKTDPIRLSQFMIRKEYWKKIFKTAVSPFGISLTPSLLILYHNVACLKFGGDLAVNAYALISSTVGSYRVLLIGVAEGIQPLASYAYGAHDFHAIRKIRNKAVITAIGVSFFLFIFTIATARFYPAIYGYEGEVAEFGYHAVVVTAAQLIFTGLVRVTNSFFYSVGKDKYSLFMIYFDPLIMTPLTIVILPRIFGLDGIWITAVVTQFILNIVAFGMFASHERQMKRMEADKAFAGK</sequence>
<dbReference type="PANTHER" id="PTHR43823:SF3">
    <property type="entry name" value="MULTIDRUG EXPORT PROTEIN MEPA"/>
    <property type="match status" value="1"/>
</dbReference>
<feature type="transmembrane region" description="Helical" evidence="7">
    <location>
        <begin position="163"/>
        <end position="182"/>
    </location>
</feature>
<keyword evidence="3" id="KW-1003">Cell membrane</keyword>
<feature type="transmembrane region" description="Helical" evidence="7">
    <location>
        <begin position="380"/>
        <end position="403"/>
    </location>
</feature>
<gene>
    <name evidence="8" type="ORF">DW813_16135</name>
</gene>
<evidence type="ECO:0000256" key="7">
    <source>
        <dbReference type="SAM" id="Phobius"/>
    </source>
</evidence>
<comment type="caution">
    <text evidence="8">The sequence shown here is derived from an EMBL/GenBank/DDBJ whole genome shotgun (WGS) entry which is preliminary data.</text>
</comment>
<organism evidence="8 9">
    <name type="scientific">Roseburia inulinivorans</name>
    <dbReference type="NCBI Taxonomy" id="360807"/>
    <lineage>
        <taxon>Bacteria</taxon>
        <taxon>Bacillati</taxon>
        <taxon>Bacillota</taxon>
        <taxon>Clostridia</taxon>
        <taxon>Lachnospirales</taxon>
        <taxon>Lachnospiraceae</taxon>
        <taxon>Roseburia</taxon>
    </lineage>
</organism>
<feature type="transmembrane region" description="Helical" evidence="7">
    <location>
        <begin position="188"/>
        <end position="210"/>
    </location>
</feature>
<keyword evidence="4 7" id="KW-0812">Transmembrane</keyword>
<keyword evidence="2" id="KW-0813">Transport</keyword>
<name>A0A396ABP2_9FIRM</name>
<dbReference type="InterPro" id="IPR051327">
    <property type="entry name" value="MATE_MepA_subfamily"/>
</dbReference>
<evidence type="ECO:0000313" key="9">
    <source>
        <dbReference type="Proteomes" id="UP000266391"/>
    </source>
</evidence>
<feature type="transmembrane region" description="Helical" evidence="7">
    <location>
        <begin position="129"/>
        <end position="151"/>
    </location>
</feature>
<evidence type="ECO:0000256" key="3">
    <source>
        <dbReference type="ARBA" id="ARBA00022475"/>
    </source>
</evidence>
<reference evidence="8 9" key="1">
    <citation type="submission" date="2018-08" db="EMBL/GenBank/DDBJ databases">
        <title>A genome reference for cultivated species of the human gut microbiota.</title>
        <authorList>
            <person name="Zou Y."/>
            <person name="Xue W."/>
            <person name="Luo G."/>
        </authorList>
    </citation>
    <scope>NUCLEOTIDE SEQUENCE [LARGE SCALE GENOMIC DNA]</scope>
    <source>
        <strain evidence="8 9">AM32-8LB</strain>
    </source>
</reference>
<evidence type="ECO:0000256" key="2">
    <source>
        <dbReference type="ARBA" id="ARBA00022448"/>
    </source>
</evidence>
<comment type="subcellular location">
    <subcellularLocation>
        <location evidence="1">Cell membrane</location>
        <topology evidence="1">Multi-pass membrane protein</topology>
    </subcellularLocation>
</comment>
<evidence type="ECO:0000256" key="6">
    <source>
        <dbReference type="ARBA" id="ARBA00023136"/>
    </source>
</evidence>
<feature type="transmembrane region" description="Helical" evidence="7">
    <location>
        <begin position="347"/>
        <end position="368"/>
    </location>
</feature>
<dbReference type="Proteomes" id="UP000266391">
    <property type="component" value="Unassembled WGS sequence"/>
</dbReference>
<dbReference type="PANTHER" id="PTHR43823">
    <property type="entry name" value="SPORULATION PROTEIN YKVU"/>
    <property type="match status" value="1"/>
</dbReference>
<dbReference type="RefSeq" id="WP_118093763.1">
    <property type="nucleotide sequence ID" value="NZ_QSIQ01000044.1"/>
</dbReference>
<feature type="transmembrane region" description="Helical" evidence="7">
    <location>
        <begin position="312"/>
        <end position="335"/>
    </location>
</feature>